<organism evidence="2 3">
    <name type="scientific">Tetrapyrgos nigripes</name>
    <dbReference type="NCBI Taxonomy" id="182062"/>
    <lineage>
        <taxon>Eukaryota</taxon>
        <taxon>Fungi</taxon>
        <taxon>Dikarya</taxon>
        <taxon>Basidiomycota</taxon>
        <taxon>Agaricomycotina</taxon>
        <taxon>Agaricomycetes</taxon>
        <taxon>Agaricomycetidae</taxon>
        <taxon>Agaricales</taxon>
        <taxon>Marasmiineae</taxon>
        <taxon>Marasmiaceae</taxon>
        <taxon>Tetrapyrgos</taxon>
    </lineage>
</organism>
<gene>
    <name evidence="2" type="ORF">D9758_007685</name>
</gene>
<evidence type="ECO:0000313" key="3">
    <source>
        <dbReference type="Proteomes" id="UP000559256"/>
    </source>
</evidence>
<feature type="region of interest" description="Disordered" evidence="1">
    <location>
        <begin position="318"/>
        <end position="361"/>
    </location>
</feature>
<feature type="region of interest" description="Disordered" evidence="1">
    <location>
        <begin position="1"/>
        <end position="108"/>
    </location>
</feature>
<dbReference type="EMBL" id="JAACJM010000049">
    <property type="protein sequence ID" value="KAF5358635.1"/>
    <property type="molecule type" value="Genomic_DNA"/>
</dbReference>
<protein>
    <submittedName>
        <fullName evidence="2">Uncharacterized protein</fullName>
    </submittedName>
</protein>
<feature type="compositionally biased region" description="Low complexity" evidence="1">
    <location>
        <begin position="45"/>
        <end position="55"/>
    </location>
</feature>
<dbReference type="AlphaFoldDB" id="A0A8H5G5H7"/>
<accession>A0A8H5G5H7</accession>
<dbReference type="Proteomes" id="UP000559256">
    <property type="component" value="Unassembled WGS sequence"/>
</dbReference>
<evidence type="ECO:0000313" key="2">
    <source>
        <dbReference type="EMBL" id="KAF5358635.1"/>
    </source>
</evidence>
<comment type="caution">
    <text evidence="2">The sequence shown here is derived from an EMBL/GenBank/DDBJ whole genome shotgun (WGS) entry which is preliminary data.</text>
</comment>
<reference evidence="2 3" key="1">
    <citation type="journal article" date="2020" name="ISME J.">
        <title>Uncovering the hidden diversity of litter-decomposition mechanisms in mushroom-forming fungi.</title>
        <authorList>
            <person name="Floudas D."/>
            <person name="Bentzer J."/>
            <person name="Ahren D."/>
            <person name="Johansson T."/>
            <person name="Persson P."/>
            <person name="Tunlid A."/>
        </authorList>
    </citation>
    <scope>NUCLEOTIDE SEQUENCE [LARGE SCALE GENOMIC DNA]</scope>
    <source>
        <strain evidence="2 3">CBS 291.85</strain>
    </source>
</reference>
<name>A0A8H5G5H7_9AGAR</name>
<keyword evidence="3" id="KW-1185">Reference proteome</keyword>
<evidence type="ECO:0000256" key="1">
    <source>
        <dbReference type="SAM" id="MobiDB-lite"/>
    </source>
</evidence>
<feature type="compositionally biased region" description="Polar residues" evidence="1">
    <location>
        <begin position="76"/>
        <end position="97"/>
    </location>
</feature>
<sequence>MDKAKNSCKVGPSTPARVSGHSNPSRTLAGGETRATPTGRPNHHANTSSNASSSSSEEEQAVAEQLMDVTEDPTLPASSTRENNQTMPGPGQTTSNPSGPPDQPEENHEYSIFDDAYEMKFKDNDEILHAGNGRNLVKGFNRSHDMTFEGFRLTAAGELHRGRVGPDDVPSSKAGAGMKYFGQAHHMEFKGTKMQFIAGKVVEVEERVPAPTTSSPQWNAPPQAQTYGGNAYNQPSNMHMYLGPQAQGNGWDNYGQRYGQDWGQGWGGPPPPQVQMTQTITASASYGHAPAGRMIQQSHPPPEERGYWHPQNQQYAYAAEPAMRPPAGPVYGNPPQTYNSHPPPPPTNYPRNHYRPGPEFR</sequence>
<proteinExistence type="predicted"/>